<reference evidence="3 4" key="1">
    <citation type="submission" date="2024-05" db="EMBL/GenBank/DDBJ databases">
        <authorList>
            <person name="Jiang F."/>
        </authorList>
    </citation>
    <scope>NUCLEOTIDE SEQUENCE [LARGE SCALE GENOMIC DNA]</scope>
    <source>
        <strain evidence="3 4">LZ166</strain>
    </source>
</reference>
<protein>
    <submittedName>
        <fullName evidence="3">Phage tail protein</fullName>
    </submittedName>
</protein>
<dbReference type="Proteomes" id="UP001556692">
    <property type="component" value="Unassembled WGS sequence"/>
</dbReference>
<proteinExistence type="predicted"/>
<evidence type="ECO:0000313" key="3">
    <source>
        <dbReference type="EMBL" id="MEX0406931.1"/>
    </source>
</evidence>
<evidence type="ECO:0000259" key="2">
    <source>
        <dbReference type="Pfam" id="PF07484"/>
    </source>
</evidence>
<organism evidence="3 4">
    <name type="scientific">Aquibium pacificus</name>
    <dbReference type="NCBI Taxonomy" id="3153579"/>
    <lineage>
        <taxon>Bacteria</taxon>
        <taxon>Pseudomonadati</taxon>
        <taxon>Pseudomonadota</taxon>
        <taxon>Alphaproteobacteria</taxon>
        <taxon>Hyphomicrobiales</taxon>
        <taxon>Phyllobacteriaceae</taxon>
        <taxon>Aquibium</taxon>
    </lineage>
</organism>
<dbReference type="EMBL" id="JBDPGJ010000003">
    <property type="protein sequence ID" value="MEX0406931.1"/>
    <property type="molecule type" value="Genomic_DNA"/>
</dbReference>
<dbReference type="InterPro" id="IPR037053">
    <property type="entry name" value="Phage_tail_collar_dom_sf"/>
</dbReference>
<sequence length="66" mass="6723">MGAGDGQLVPINQNQALSSLLGTTYGGNGQTTFALFVGQPTRNGFRPANALQSSSADVPKKALSPC</sequence>
<dbReference type="InterPro" id="IPR011083">
    <property type="entry name" value="Phage_tail_collar_dom"/>
</dbReference>
<feature type="region of interest" description="Disordered" evidence="1">
    <location>
        <begin position="46"/>
        <end position="66"/>
    </location>
</feature>
<name>A0ABV3SJH1_9HYPH</name>
<feature type="domain" description="Phage tail collar" evidence="2">
    <location>
        <begin position="5"/>
        <end position="35"/>
    </location>
</feature>
<gene>
    <name evidence="3" type="ORF">ABGN05_14805</name>
</gene>
<dbReference type="SUPFAM" id="SSF88874">
    <property type="entry name" value="Receptor-binding domain of short tail fibre protein gp12"/>
    <property type="match status" value="1"/>
</dbReference>
<evidence type="ECO:0000313" key="4">
    <source>
        <dbReference type="Proteomes" id="UP001556692"/>
    </source>
</evidence>
<accession>A0ABV3SJH1</accession>
<dbReference type="Pfam" id="PF07484">
    <property type="entry name" value="Collar"/>
    <property type="match status" value="1"/>
</dbReference>
<dbReference type="RefSeq" id="WP_367954810.1">
    <property type="nucleotide sequence ID" value="NZ_JBDPGJ010000003.1"/>
</dbReference>
<comment type="caution">
    <text evidence="3">The sequence shown here is derived from an EMBL/GenBank/DDBJ whole genome shotgun (WGS) entry which is preliminary data.</text>
</comment>
<dbReference type="Gene3D" id="3.90.1340.10">
    <property type="entry name" value="Phage tail collar domain"/>
    <property type="match status" value="1"/>
</dbReference>
<evidence type="ECO:0000256" key="1">
    <source>
        <dbReference type="SAM" id="MobiDB-lite"/>
    </source>
</evidence>
<keyword evidence="4" id="KW-1185">Reference proteome</keyword>